<keyword evidence="2 4" id="KW-0456">Lyase</keyword>
<dbReference type="Gene3D" id="3.90.226.10">
    <property type="entry name" value="2-enoyl-CoA Hydratase, Chain A, domain 1"/>
    <property type="match status" value="1"/>
</dbReference>
<evidence type="ECO:0000256" key="3">
    <source>
        <dbReference type="RuleBase" id="RU003707"/>
    </source>
</evidence>
<reference evidence="4" key="1">
    <citation type="submission" date="2020-10" db="EMBL/GenBank/DDBJ databases">
        <title>Genomic Encyclopedia of Type Strains, Phase IV (KMG-IV): sequencing the most valuable type-strain genomes for metagenomic binning, comparative biology and taxonomic classification.</title>
        <authorList>
            <person name="Goeker M."/>
        </authorList>
    </citation>
    <scope>NUCLEOTIDE SEQUENCE</scope>
    <source>
        <strain evidence="4">DSM 13886</strain>
    </source>
</reference>
<dbReference type="EC" id="4.2.1.17" evidence="4"/>
<evidence type="ECO:0000313" key="4">
    <source>
        <dbReference type="EMBL" id="MBE1555891.1"/>
    </source>
</evidence>
<dbReference type="PROSITE" id="PS51257">
    <property type="entry name" value="PROKAR_LIPOPROTEIN"/>
    <property type="match status" value="1"/>
</dbReference>
<dbReference type="GO" id="GO:0006635">
    <property type="term" value="P:fatty acid beta-oxidation"/>
    <property type="evidence" value="ECO:0007669"/>
    <property type="project" value="TreeGrafter"/>
</dbReference>
<organism evidence="4 5">
    <name type="scientific">Sporosarcina limicola</name>
    <dbReference type="NCBI Taxonomy" id="34101"/>
    <lineage>
        <taxon>Bacteria</taxon>
        <taxon>Bacillati</taxon>
        <taxon>Bacillota</taxon>
        <taxon>Bacilli</taxon>
        <taxon>Bacillales</taxon>
        <taxon>Caryophanaceae</taxon>
        <taxon>Sporosarcina</taxon>
    </lineage>
</organism>
<dbReference type="Proteomes" id="UP000658225">
    <property type="component" value="Unassembled WGS sequence"/>
</dbReference>
<gene>
    <name evidence="4" type="ORF">H4683_003011</name>
</gene>
<dbReference type="GO" id="GO:0004300">
    <property type="term" value="F:enoyl-CoA hydratase activity"/>
    <property type="evidence" value="ECO:0007669"/>
    <property type="project" value="UniProtKB-EC"/>
</dbReference>
<dbReference type="Gene3D" id="1.10.12.10">
    <property type="entry name" value="Lyase 2-enoyl-coa Hydratase, Chain A, domain 2"/>
    <property type="match status" value="1"/>
</dbReference>
<dbReference type="InterPro" id="IPR001753">
    <property type="entry name" value="Enoyl-CoA_hydra/iso"/>
</dbReference>
<dbReference type="InterPro" id="IPR018376">
    <property type="entry name" value="Enoyl-CoA_hyd/isom_CS"/>
</dbReference>
<keyword evidence="5" id="KW-1185">Reference proteome</keyword>
<dbReference type="FunFam" id="3.90.226.10:FF:000009">
    <property type="entry name" value="Carnitinyl-CoA dehydratase"/>
    <property type="match status" value="1"/>
</dbReference>
<dbReference type="PROSITE" id="PS00166">
    <property type="entry name" value="ENOYL_COA_HYDRATASE"/>
    <property type="match status" value="1"/>
</dbReference>
<dbReference type="CDD" id="cd06558">
    <property type="entry name" value="crotonase-like"/>
    <property type="match status" value="1"/>
</dbReference>
<protein>
    <submittedName>
        <fullName evidence="4">Enoyl-CoA hydratase</fullName>
        <ecNumber evidence="4">4.2.1.17</ecNumber>
    </submittedName>
</protein>
<evidence type="ECO:0000256" key="1">
    <source>
        <dbReference type="ARBA" id="ARBA00005254"/>
    </source>
</evidence>
<dbReference type="SUPFAM" id="SSF52096">
    <property type="entry name" value="ClpP/crotonase"/>
    <property type="match status" value="1"/>
</dbReference>
<proteinExistence type="inferred from homology"/>
<comment type="caution">
    <text evidence="4">The sequence shown here is derived from an EMBL/GenBank/DDBJ whole genome shotgun (WGS) entry which is preliminary data.</text>
</comment>
<dbReference type="EMBL" id="JADBEL010000018">
    <property type="protein sequence ID" value="MBE1555891.1"/>
    <property type="molecule type" value="Genomic_DNA"/>
</dbReference>
<dbReference type="AlphaFoldDB" id="A0A927ML32"/>
<sequence length="261" mass="28051">MSKSYTNVITENAIAVVEIDHAPANTLSTACISELRMVFKNLAKDDEVKAIILTGAGRFFVAGADIKEFIDALGDKQQGLAMATAGQDLCNEIEWMKKPVIAAINGACLGGGLELAMGCHYRITTPTATLGLPELQLGLIPTFGGTQRLSRLTNTANALKLILTSEQLSGEEALKEGLVQLVVSQEELLPTAKTIAKAFVDGKSMTSVMRAVECIIQGANEPLANGLERERTLFAELFLTDDAKEGIQAFVEKRKPIFEHS</sequence>
<dbReference type="Pfam" id="PF00378">
    <property type="entry name" value="ECH_1"/>
    <property type="match status" value="1"/>
</dbReference>
<name>A0A927ML32_9BACL</name>
<dbReference type="PANTHER" id="PTHR11941">
    <property type="entry name" value="ENOYL-COA HYDRATASE-RELATED"/>
    <property type="match status" value="1"/>
</dbReference>
<dbReference type="RefSeq" id="WP_192599576.1">
    <property type="nucleotide sequence ID" value="NZ_JADBEL010000018.1"/>
</dbReference>
<evidence type="ECO:0000313" key="5">
    <source>
        <dbReference type="Proteomes" id="UP000658225"/>
    </source>
</evidence>
<accession>A0A927ML32</accession>
<evidence type="ECO:0000256" key="2">
    <source>
        <dbReference type="ARBA" id="ARBA00023239"/>
    </source>
</evidence>
<comment type="similarity">
    <text evidence="1 3">Belongs to the enoyl-CoA hydratase/isomerase family.</text>
</comment>
<dbReference type="PANTHER" id="PTHR11941:SF175">
    <property type="entry name" value="ENOYL-COA HYDRATASE-RELATED"/>
    <property type="match status" value="1"/>
</dbReference>
<dbReference type="InterPro" id="IPR029045">
    <property type="entry name" value="ClpP/crotonase-like_dom_sf"/>
</dbReference>
<dbReference type="FunFam" id="1.10.12.10:FF:000001">
    <property type="entry name" value="Probable enoyl-CoA hydratase, mitochondrial"/>
    <property type="match status" value="1"/>
</dbReference>
<dbReference type="InterPro" id="IPR014748">
    <property type="entry name" value="Enoyl-CoA_hydra_C"/>
</dbReference>